<dbReference type="Gene3D" id="2.170.130.30">
    <property type="match status" value="1"/>
</dbReference>
<feature type="compositionally biased region" description="Polar residues" evidence="1">
    <location>
        <begin position="62"/>
        <end position="72"/>
    </location>
</feature>
<dbReference type="AlphaFoldDB" id="A0A845LBB7"/>
<dbReference type="RefSeq" id="WP_161259496.1">
    <property type="nucleotide sequence ID" value="NZ_WXEY01000022.1"/>
</dbReference>
<gene>
    <name evidence="3" type="ORF">GTO91_14770</name>
</gene>
<dbReference type="EMBL" id="WXEY01000022">
    <property type="protein sequence ID" value="MZP30978.1"/>
    <property type="molecule type" value="Genomic_DNA"/>
</dbReference>
<keyword evidence="4" id="KW-1185">Reference proteome</keyword>
<dbReference type="Proteomes" id="UP000463470">
    <property type="component" value="Unassembled WGS sequence"/>
</dbReference>
<dbReference type="InterPro" id="IPR027954">
    <property type="entry name" value="Transcobalamin-like_C"/>
</dbReference>
<accession>A0A845LBB7</accession>
<organism evidence="3 4">
    <name type="scientific">Heliomicrobium undosum</name>
    <dbReference type="NCBI Taxonomy" id="121734"/>
    <lineage>
        <taxon>Bacteria</taxon>
        <taxon>Bacillati</taxon>
        <taxon>Bacillota</taxon>
        <taxon>Clostridia</taxon>
        <taxon>Eubacteriales</taxon>
        <taxon>Heliobacteriaceae</taxon>
        <taxon>Heliomicrobium</taxon>
    </lineage>
</organism>
<dbReference type="Pfam" id="PF14478">
    <property type="entry name" value="DUF4430"/>
    <property type="match status" value="1"/>
</dbReference>
<feature type="region of interest" description="Disordered" evidence="1">
    <location>
        <begin position="49"/>
        <end position="133"/>
    </location>
</feature>
<comment type="caution">
    <text evidence="3">The sequence shown here is derived from an EMBL/GenBank/DDBJ whole genome shotgun (WGS) entry which is preliminary data.</text>
</comment>
<protein>
    <submittedName>
        <fullName evidence="3">DUF4430 domain-containing protein</fullName>
    </submittedName>
</protein>
<reference evidence="3 4" key="1">
    <citation type="submission" date="2020-01" db="EMBL/GenBank/DDBJ databases">
        <title>Whole-genome sequence of Heliobacterium undosum DSM 13378.</title>
        <authorList>
            <person name="Kyndt J.A."/>
            <person name="Meyer T.E."/>
        </authorList>
    </citation>
    <scope>NUCLEOTIDE SEQUENCE [LARGE SCALE GENOMIC DNA]</scope>
    <source>
        <strain evidence="3 4">DSM 13378</strain>
    </source>
</reference>
<sequence>MGKRIGWHWGFLLILLALLFGAVSLSGRSGAPENAQAAPITSADKAAFNKAQGAVAKEPPVLQSTPTQSSEEGTQKSEPSSPAPTEPTKGIEKAASVMSKPAEVPTATGGEQQASEGQASGGKEAFTDRESPKGLSVSIAVVGQKGELLFGPESVLIKDDNRWGKTPLGALDATGLRYGMGAGFGSFVTSINGQANRGMRGWMYKVNDETPMVAANEKTVQSDDRIVWWYSNEMDAPSPDWKALLQQKQGGRP</sequence>
<proteinExistence type="predicted"/>
<evidence type="ECO:0000256" key="1">
    <source>
        <dbReference type="SAM" id="MobiDB-lite"/>
    </source>
</evidence>
<evidence type="ECO:0000313" key="4">
    <source>
        <dbReference type="Proteomes" id="UP000463470"/>
    </source>
</evidence>
<feature type="domain" description="Transcobalamin-like C-terminal" evidence="2">
    <location>
        <begin position="164"/>
        <end position="231"/>
    </location>
</feature>
<name>A0A845LBB7_9FIRM</name>
<dbReference type="OrthoDB" id="1947068at2"/>
<evidence type="ECO:0000259" key="2">
    <source>
        <dbReference type="Pfam" id="PF14478"/>
    </source>
</evidence>
<feature type="compositionally biased region" description="Polar residues" evidence="1">
    <location>
        <begin position="109"/>
        <end position="118"/>
    </location>
</feature>
<evidence type="ECO:0000313" key="3">
    <source>
        <dbReference type="EMBL" id="MZP30978.1"/>
    </source>
</evidence>